<accession>A0AAE1HGY7</accession>
<evidence type="ECO:0000256" key="1">
    <source>
        <dbReference type="SAM" id="MobiDB-lite"/>
    </source>
</evidence>
<feature type="compositionally biased region" description="Polar residues" evidence="1">
    <location>
        <begin position="224"/>
        <end position="241"/>
    </location>
</feature>
<evidence type="ECO:0000313" key="2">
    <source>
        <dbReference type="EMBL" id="KAK3921175.1"/>
    </source>
</evidence>
<organism evidence="2 3">
    <name type="scientific">Frankliniella fusca</name>
    <dbReference type="NCBI Taxonomy" id="407009"/>
    <lineage>
        <taxon>Eukaryota</taxon>
        <taxon>Metazoa</taxon>
        <taxon>Ecdysozoa</taxon>
        <taxon>Arthropoda</taxon>
        <taxon>Hexapoda</taxon>
        <taxon>Insecta</taxon>
        <taxon>Pterygota</taxon>
        <taxon>Neoptera</taxon>
        <taxon>Paraneoptera</taxon>
        <taxon>Thysanoptera</taxon>
        <taxon>Terebrantia</taxon>
        <taxon>Thripoidea</taxon>
        <taxon>Thripidae</taxon>
        <taxon>Frankliniella</taxon>
    </lineage>
</organism>
<feature type="region of interest" description="Disordered" evidence="1">
    <location>
        <begin position="1"/>
        <end position="25"/>
    </location>
</feature>
<comment type="caution">
    <text evidence="2">The sequence shown here is derived from an EMBL/GenBank/DDBJ whole genome shotgun (WGS) entry which is preliminary data.</text>
</comment>
<feature type="region of interest" description="Disordered" evidence="1">
    <location>
        <begin position="166"/>
        <end position="241"/>
    </location>
</feature>
<sequence>MTVSSRGGGCAAAEEAPSLPVPEKQPSRYLEARSGRLQCCAYTAHALKPLPLRPWCSRWIRLAHCMSSEMSSSSSSLHAMLHALPRPRCEHQYRSEIWKRPWSPEPSPLTWPTAVVLNSDSWRAMHTHTASWSRGTPCAFSSSRASSQRSYTLARAGAGSAASALSASTSSSISGRVPQPVTSTPMSRVKALTACLQTGRPPRQRQHQSSSGGKKKASELDDSAPTSEMKSPSLGTTSASRTAQYRERLCYELPPPLVEVEEGTRPGPGEALALHLRTVVQVEALTSDHGYVGDEGHRCQVLQVAHPGQQQQRHEDDGHVVVLVDVHADVLVQHLSLLATNTKYTEQKPSWVMQRKVLISLRAALASLGKWPGPMRSASSAVSA</sequence>
<dbReference type="EMBL" id="JAHWGI010001033">
    <property type="protein sequence ID" value="KAK3921175.1"/>
    <property type="molecule type" value="Genomic_DNA"/>
</dbReference>
<dbReference type="AlphaFoldDB" id="A0AAE1HGY7"/>
<reference evidence="2" key="2">
    <citation type="journal article" date="2023" name="BMC Genomics">
        <title>Pest status, molecular evolution, and epigenetic factors derived from the genome assembly of Frankliniella fusca, a thysanopteran phytovirus vector.</title>
        <authorList>
            <person name="Catto M.A."/>
            <person name="Labadie P.E."/>
            <person name="Jacobson A.L."/>
            <person name="Kennedy G.G."/>
            <person name="Srinivasan R."/>
            <person name="Hunt B.G."/>
        </authorList>
    </citation>
    <scope>NUCLEOTIDE SEQUENCE</scope>
    <source>
        <strain evidence="2">PL_HMW_Pooled</strain>
    </source>
</reference>
<feature type="compositionally biased region" description="Gly residues" evidence="1">
    <location>
        <begin position="1"/>
        <end position="10"/>
    </location>
</feature>
<name>A0AAE1HGY7_9NEOP</name>
<protein>
    <submittedName>
        <fullName evidence="2">Lactate utilization protein B</fullName>
    </submittedName>
</protein>
<keyword evidence="3" id="KW-1185">Reference proteome</keyword>
<dbReference type="Proteomes" id="UP001219518">
    <property type="component" value="Unassembled WGS sequence"/>
</dbReference>
<proteinExistence type="predicted"/>
<evidence type="ECO:0000313" key="3">
    <source>
        <dbReference type="Proteomes" id="UP001219518"/>
    </source>
</evidence>
<gene>
    <name evidence="2" type="ORF">KUF71_010390</name>
</gene>
<reference evidence="2" key="1">
    <citation type="submission" date="2021-07" db="EMBL/GenBank/DDBJ databases">
        <authorList>
            <person name="Catto M.A."/>
            <person name="Jacobson A."/>
            <person name="Kennedy G."/>
            <person name="Labadie P."/>
            <person name="Hunt B.G."/>
            <person name="Srinivasan R."/>
        </authorList>
    </citation>
    <scope>NUCLEOTIDE SEQUENCE</scope>
    <source>
        <strain evidence="2">PL_HMW_Pooled</strain>
        <tissue evidence="2">Head</tissue>
    </source>
</reference>